<protein>
    <submittedName>
        <fullName evidence="2">Uncharacterized protein</fullName>
    </submittedName>
</protein>
<accession>X1GHE9</accession>
<comment type="caution">
    <text evidence="2">The sequence shown here is derived from an EMBL/GenBank/DDBJ whole genome shotgun (WGS) entry which is preliminary data.</text>
</comment>
<sequence>WIPLQLPENLSCVIFNEEFDEQILQKLKSQNVKVPIFEFFADRSILDSLRKAPYSAVRAHRIESGSMGKPMELLLDRWQKAVRERNCRLLYFDFTDSLDVESNLDYLGRLCDALKKEEYILTAVDAEKLSLNKLISISPGISDIISLFIAVFTPVFSLGYMWRYIKKLDLINLSV</sequence>
<dbReference type="InterPro" id="IPR043748">
    <property type="entry name" value="DUF5693"/>
</dbReference>
<feature type="transmembrane region" description="Helical" evidence="1">
    <location>
        <begin position="144"/>
        <end position="162"/>
    </location>
</feature>
<keyword evidence="1" id="KW-1133">Transmembrane helix</keyword>
<evidence type="ECO:0000256" key="1">
    <source>
        <dbReference type="SAM" id="Phobius"/>
    </source>
</evidence>
<dbReference type="AlphaFoldDB" id="X1GHE9"/>
<keyword evidence="1" id="KW-0472">Membrane</keyword>
<feature type="non-terminal residue" evidence="2">
    <location>
        <position position="1"/>
    </location>
</feature>
<organism evidence="2">
    <name type="scientific">marine sediment metagenome</name>
    <dbReference type="NCBI Taxonomy" id="412755"/>
    <lineage>
        <taxon>unclassified sequences</taxon>
        <taxon>metagenomes</taxon>
        <taxon>ecological metagenomes</taxon>
    </lineage>
</organism>
<evidence type="ECO:0000313" key="2">
    <source>
        <dbReference type="EMBL" id="GAH41014.1"/>
    </source>
</evidence>
<dbReference type="EMBL" id="BARU01007080">
    <property type="protein sequence ID" value="GAH41014.1"/>
    <property type="molecule type" value="Genomic_DNA"/>
</dbReference>
<name>X1GHE9_9ZZZZ</name>
<keyword evidence="1" id="KW-0812">Transmembrane</keyword>
<gene>
    <name evidence="2" type="ORF">S03H2_13965</name>
</gene>
<dbReference type="Pfam" id="PF18949">
    <property type="entry name" value="DUF5693"/>
    <property type="match status" value="1"/>
</dbReference>
<proteinExistence type="predicted"/>
<reference evidence="2" key="1">
    <citation type="journal article" date="2014" name="Front. Microbiol.">
        <title>High frequency of phylogenetically diverse reductive dehalogenase-homologous genes in deep subseafloor sedimentary metagenomes.</title>
        <authorList>
            <person name="Kawai M."/>
            <person name="Futagami T."/>
            <person name="Toyoda A."/>
            <person name="Takaki Y."/>
            <person name="Nishi S."/>
            <person name="Hori S."/>
            <person name="Arai W."/>
            <person name="Tsubouchi T."/>
            <person name="Morono Y."/>
            <person name="Uchiyama I."/>
            <person name="Ito T."/>
            <person name="Fujiyama A."/>
            <person name="Inagaki F."/>
            <person name="Takami H."/>
        </authorList>
    </citation>
    <scope>NUCLEOTIDE SEQUENCE</scope>
    <source>
        <strain evidence="2">Expedition CK06-06</strain>
    </source>
</reference>